<evidence type="ECO:0000313" key="2">
    <source>
        <dbReference type="Proteomes" id="UP000299102"/>
    </source>
</evidence>
<keyword evidence="2" id="KW-1185">Reference proteome</keyword>
<dbReference type="Proteomes" id="UP000299102">
    <property type="component" value="Unassembled WGS sequence"/>
</dbReference>
<gene>
    <name evidence="1" type="ORF">EVAR_29739_1</name>
</gene>
<name>A0A4C1W0Y8_EUMVA</name>
<reference evidence="1 2" key="1">
    <citation type="journal article" date="2019" name="Commun. Biol.">
        <title>The bagworm genome reveals a unique fibroin gene that provides high tensile strength.</title>
        <authorList>
            <person name="Kono N."/>
            <person name="Nakamura H."/>
            <person name="Ohtoshi R."/>
            <person name="Tomita M."/>
            <person name="Numata K."/>
            <person name="Arakawa K."/>
        </authorList>
    </citation>
    <scope>NUCLEOTIDE SEQUENCE [LARGE SCALE GENOMIC DNA]</scope>
</reference>
<dbReference type="EMBL" id="BGZK01000441">
    <property type="protein sequence ID" value="GBP43757.1"/>
    <property type="molecule type" value="Genomic_DNA"/>
</dbReference>
<sequence length="122" mass="13998">MDLRFACLLHDIRYAKQTCAHDERSPTRRTTDPVEVFDTTTNELASLRSNSLSYAMYVVGVRAGQTDEINIFVLSPSLFLRPRDIRRTAVALLGHIYSESAGRRNLHYGRSRKTHTAPYQRK</sequence>
<proteinExistence type="predicted"/>
<comment type="caution">
    <text evidence="1">The sequence shown here is derived from an EMBL/GenBank/DDBJ whole genome shotgun (WGS) entry which is preliminary data.</text>
</comment>
<accession>A0A4C1W0Y8</accession>
<evidence type="ECO:0000313" key="1">
    <source>
        <dbReference type="EMBL" id="GBP43757.1"/>
    </source>
</evidence>
<protein>
    <submittedName>
        <fullName evidence="1">Uncharacterized protein</fullName>
    </submittedName>
</protein>
<organism evidence="1 2">
    <name type="scientific">Eumeta variegata</name>
    <name type="common">Bagworm moth</name>
    <name type="synonym">Eumeta japonica</name>
    <dbReference type="NCBI Taxonomy" id="151549"/>
    <lineage>
        <taxon>Eukaryota</taxon>
        <taxon>Metazoa</taxon>
        <taxon>Ecdysozoa</taxon>
        <taxon>Arthropoda</taxon>
        <taxon>Hexapoda</taxon>
        <taxon>Insecta</taxon>
        <taxon>Pterygota</taxon>
        <taxon>Neoptera</taxon>
        <taxon>Endopterygota</taxon>
        <taxon>Lepidoptera</taxon>
        <taxon>Glossata</taxon>
        <taxon>Ditrysia</taxon>
        <taxon>Tineoidea</taxon>
        <taxon>Psychidae</taxon>
        <taxon>Oiketicinae</taxon>
        <taxon>Eumeta</taxon>
    </lineage>
</organism>
<dbReference type="AlphaFoldDB" id="A0A4C1W0Y8"/>